<dbReference type="InterPro" id="IPR036034">
    <property type="entry name" value="PDZ_sf"/>
</dbReference>
<evidence type="ECO:0000259" key="4">
    <source>
        <dbReference type="PROSITE" id="PS50106"/>
    </source>
</evidence>
<feature type="transmembrane region" description="Helical" evidence="3">
    <location>
        <begin position="41"/>
        <end position="64"/>
    </location>
</feature>
<feature type="region of interest" description="Disordered" evidence="2">
    <location>
        <begin position="139"/>
        <end position="158"/>
    </location>
</feature>
<sequence>MRHRAVTYAAPMDAGTDPATDPAGDPATGPVPARAPGPRGALLAGSGLLLVALLALVSLLPVPYAALSPGPVRDTLGEQDGEPVISITGLPTYPTSGALDLTTVSVQGGPSSPLTVAELLWAWREPSTSLLRREQLYPQGQSADEAEEEGQAEMTGSQEAAKVAALRELGIEVPTGLTVADTLADTADADADAADDGLRRGDVITSVDGTAVDDVAALRAQVAAAEVGQELAVGVRRDDEDLVVPVRTSAGEDGRPRLGVTLSTYDLPVDIEVRLADVIGPSAGTMFALAIVDQLTPGEMTGGERIAGTGSIDADGQVGVIGGLRQKVLGAQAAGADYFLAPAAECPEVRGQVPAGVRLVPVRTLHEARLAVEAIGRGESADLPSCPG</sequence>
<dbReference type="SMART" id="SM00228">
    <property type="entry name" value="PDZ"/>
    <property type="match status" value="1"/>
</dbReference>
<keyword evidence="3" id="KW-0812">Transmembrane</keyword>
<dbReference type="SUPFAM" id="SSF54211">
    <property type="entry name" value="Ribosomal protein S5 domain 2-like"/>
    <property type="match status" value="1"/>
</dbReference>
<keyword evidence="7" id="KW-1185">Reference proteome</keyword>
<keyword evidence="3" id="KW-1133">Transmembrane helix</keyword>
<feature type="domain" description="Lon proteolytic" evidence="5">
    <location>
        <begin position="280"/>
        <end position="375"/>
    </location>
</feature>
<dbReference type="Pfam" id="PF05362">
    <property type="entry name" value="Lon_C"/>
    <property type="match status" value="1"/>
</dbReference>
<dbReference type="PROSITE" id="PS50106">
    <property type="entry name" value="PDZ"/>
    <property type="match status" value="1"/>
</dbReference>
<dbReference type="Gene3D" id="3.30.230.10">
    <property type="match status" value="1"/>
</dbReference>
<dbReference type="InterPro" id="IPR001478">
    <property type="entry name" value="PDZ"/>
</dbReference>
<dbReference type="InterPro" id="IPR014721">
    <property type="entry name" value="Ribsml_uS5_D2-typ_fold_subgr"/>
</dbReference>
<keyword evidence="3" id="KW-0472">Membrane</keyword>
<name>A0ABP9I8K9_9ACTN</name>
<feature type="domain" description="PDZ" evidence="4">
    <location>
        <begin position="151"/>
        <end position="239"/>
    </location>
</feature>
<evidence type="ECO:0000256" key="2">
    <source>
        <dbReference type="SAM" id="MobiDB-lite"/>
    </source>
</evidence>
<dbReference type="InterPro" id="IPR008269">
    <property type="entry name" value="Lon_proteolytic"/>
</dbReference>
<evidence type="ECO:0000313" key="6">
    <source>
        <dbReference type="EMBL" id="GAA4991750.1"/>
    </source>
</evidence>
<dbReference type="SUPFAM" id="SSF50156">
    <property type="entry name" value="PDZ domain-like"/>
    <property type="match status" value="1"/>
</dbReference>
<accession>A0ABP9I8K9</accession>
<dbReference type="PROSITE" id="PS51786">
    <property type="entry name" value="LON_PROTEOLYTIC"/>
    <property type="match status" value="1"/>
</dbReference>
<comment type="catalytic activity">
    <reaction evidence="1">
        <text>Hydrolysis of proteins in presence of ATP.</text>
        <dbReference type="EC" id="3.4.21.53"/>
    </reaction>
</comment>
<feature type="active site" evidence="1">
    <location>
        <position position="327"/>
    </location>
</feature>
<organism evidence="6 7">
    <name type="scientific">Kineococcus glutinatus</name>
    <dbReference type="NCBI Taxonomy" id="1070872"/>
    <lineage>
        <taxon>Bacteria</taxon>
        <taxon>Bacillati</taxon>
        <taxon>Actinomycetota</taxon>
        <taxon>Actinomycetes</taxon>
        <taxon>Kineosporiales</taxon>
        <taxon>Kineosporiaceae</taxon>
        <taxon>Kineococcus</taxon>
    </lineage>
</organism>
<reference evidence="7" key="1">
    <citation type="journal article" date="2019" name="Int. J. Syst. Evol. Microbiol.">
        <title>The Global Catalogue of Microorganisms (GCM) 10K type strain sequencing project: providing services to taxonomists for standard genome sequencing and annotation.</title>
        <authorList>
            <consortium name="The Broad Institute Genomics Platform"/>
            <consortium name="The Broad Institute Genome Sequencing Center for Infectious Disease"/>
            <person name="Wu L."/>
            <person name="Ma J."/>
        </authorList>
    </citation>
    <scope>NUCLEOTIDE SEQUENCE [LARGE SCALE GENOMIC DNA]</scope>
    <source>
        <strain evidence="7">JCM 18126</strain>
    </source>
</reference>
<feature type="region of interest" description="Disordered" evidence="2">
    <location>
        <begin position="1"/>
        <end position="34"/>
    </location>
</feature>
<gene>
    <name evidence="6" type="ORF">GCM10023225_30260</name>
</gene>
<dbReference type="EMBL" id="BAABIL010000535">
    <property type="protein sequence ID" value="GAA4991750.1"/>
    <property type="molecule type" value="Genomic_DNA"/>
</dbReference>
<keyword evidence="1" id="KW-0720">Serine protease</keyword>
<keyword evidence="1" id="KW-0645">Protease</keyword>
<dbReference type="InterPro" id="IPR020568">
    <property type="entry name" value="Ribosomal_Su5_D2-typ_SF"/>
</dbReference>
<dbReference type="EC" id="3.4.21.53" evidence="1"/>
<dbReference type="Gene3D" id="2.30.42.10">
    <property type="match status" value="1"/>
</dbReference>
<proteinExistence type="inferred from homology"/>
<evidence type="ECO:0000256" key="3">
    <source>
        <dbReference type="SAM" id="Phobius"/>
    </source>
</evidence>
<evidence type="ECO:0000256" key="1">
    <source>
        <dbReference type="PROSITE-ProRule" id="PRU01122"/>
    </source>
</evidence>
<evidence type="ECO:0000313" key="7">
    <source>
        <dbReference type="Proteomes" id="UP001501195"/>
    </source>
</evidence>
<dbReference type="Proteomes" id="UP001501195">
    <property type="component" value="Unassembled WGS sequence"/>
</dbReference>
<evidence type="ECO:0000259" key="5">
    <source>
        <dbReference type="PROSITE" id="PS51786"/>
    </source>
</evidence>
<protein>
    <recommendedName>
        <fullName evidence="1">endopeptidase La</fullName>
        <ecNumber evidence="1">3.4.21.53</ecNumber>
    </recommendedName>
</protein>
<dbReference type="InterPro" id="IPR027065">
    <property type="entry name" value="Lon_Prtase"/>
</dbReference>
<comment type="caution">
    <text evidence="6">The sequence shown here is derived from an EMBL/GenBank/DDBJ whole genome shotgun (WGS) entry which is preliminary data.</text>
</comment>
<dbReference type="Pfam" id="PF13180">
    <property type="entry name" value="PDZ_2"/>
    <property type="match status" value="1"/>
</dbReference>
<comment type="similarity">
    <text evidence="1">Belongs to the peptidase S16 family.</text>
</comment>
<keyword evidence="1" id="KW-0378">Hydrolase</keyword>
<dbReference type="PANTHER" id="PTHR10046">
    <property type="entry name" value="ATP DEPENDENT LON PROTEASE FAMILY MEMBER"/>
    <property type="match status" value="1"/>
</dbReference>
<feature type="active site" evidence="1">
    <location>
        <position position="282"/>
    </location>
</feature>